<dbReference type="Gene3D" id="1.20.1070.10">
    <property type="entry name" value="Rhodopsin 7-helix transmembrane proteins"/>
    <property type="match status" value="1"/>
</dbReference>
<evidence type="ECO:0000256" key="6">
    <source>
        <dbReference type="ARBA" id="ARBA00023136"/>
    </source>
</evidence>
<evidence type="ECO:0000256" key="10">
    <source>
        <dbReference type="SAM" id="MobiDB-lite"/>
    </source>
</evidence>
<evidence type="ECO:0000256" key="11">
    <source>
        <dbReference type="SAM" id="Phobius"/>
    </source>
</evidence>
<dbReference type="GO" id="GO:0005886">
    <property type="term" value="C:plasma membrane"/>
    <property type="evidence" value="ECO:0007669"/>
    <property type="project" value="UniProtKB-SubCell"/>
</dbReference>
<evidence type="ECO:0000256" key="5">
    <source>
        <dbReference type="ARBA" id="ARBA00023040"/>
    </source>
</evidence>
<keyword evidence="4 11" id="KW-1133">Transmembrane helix</keyword>
<dbReference type="InterPro" id="IPR000276">
    <property type="entry name" value="GPCR_Rhodpsn"/>
</dbReference>
<evidence type="ECO:0000256" key="4">
    <source>
        <dbReference type="ARBA" id="ARBA00022989"/>
    </source>
</evidence>
<evidence type="ECO:0000313" key="13">
    <source>
        <dbReference type="EMBL" id="PWA25561.1"/>
    </source>
</evidence>
<reference evidence="13 14" key="1">
    <citation type="journal article" date="2018" name="G3 (Bethesda)">
        <title>A High-Quality Reference Genome for the Invasive Mosquitofish Gambusia affinis Using a Chicago Library.</title>
        <authorList>
            <person name="Hoffberg S.L."/>
            <person name="Troendle N.J."/>
            <person name="Glenn T.C."/>
            <person name="Mahmud O."/>
            <person name="Louha S."/>
            <person name="Chalopin D."/>
            <person name="Bennetzen J.L."/>
            <person name="Mauricio R."/>
        </authorList>
    </citation>
    <scope>NUCLEOTIDE SEQUENCE [LARGE SCALE GENOMIC DNA]</scope>
    <source>
        <strain evidence="13">NE01/NJP1002.9</strain>
        <tissue evidence="13">Muscle</tissue>
    </source>
</reference>
<evidence type="ECO:0000259" key="12">
    <source>
        <dbReference type="PROSITE" id="PS50262"/>
    </source>
</evidence>
<evidence type="ECO:0000256" key="8">
    <source>
        <dbReference type="ARBA" id="ARBA00023224"/>
    </source>
</evidence>
<feature type="transmembrane region" description="Helical" evidence="11">
    <location>
        <begin position="173"/>
        <end position="195"/>
    </location>
</feature>
<dbReference type="PROSITE" id="PS50262">
    <property type="entry name" value="G_PROTEIN_RECEP_F1_2"/>
    <property type="match status" value="1"/>
</dbReference>
<gene>
    <name evidence="13" type="ORF">CCH79_00019667</name>
</gene>
<accession>A0A315VPQ5</accession>
<keyword evidence="3 9" id="KW-0812">Transmembrane</keyword>
<dbReference type="Proteomes" id="UP000250572">
    <property type="component" value="Unassembled WGS sequence"/>
</dbReference>
<keyword evidence="14" id="KW-1185">Reference proteome</keyword>
<dbReference type="PANTHER" id="PTHR24233">
    <property type="entry name" value="P2Y PURINOCEPTOR-RELATED G-PROTEIN COUPLED RECEPTOR"/>
    <property type="match status" value="1"/>
</dbReference>
<feature type="region of interest" description="Disordered" evidence="10">
    <location>
        <begin position="482"/>
        <end position="504"/>
    </location>
</feature>
<feature type="transmembrane region" description="Helical" evidence="11">
    <location>
        <begin position="240"/>
        <end position="267"/>
    </location>
</feature>
<dbReference type="PRINTS" id="PR00237">
    <property type="entry name" value="GPCRRHODOPSN"/>
</dbReference>
<proteinExistence type="inferred from homology"/>
<evidence type="ECO:0000256" key="7">
    <source>
        <dbReference type="ARBA" id="ARBA00023170"/>
    </source>
</evidence>
<evidence type="ECO:0000256" key="3">
    <source>
        <dbReference type="ARBA" id="ARBA00022692"/>
    </source>
</evidence>
<comment type="caution">
    <text evidence="13">The sequence shown here is derived from an EMBL/GenBank/DDBJ whole genome shotgun (WGS) entry which is preliminary data.</text>
</comment>
<keyword evidence="5 9" id="KW-0297">G-protein coupled receptor</keyword>
<evidence type="ECO:0000256" key="9">
    <source>
        <dbReference type="RuleBase" id="RU000688"/>
    </source>
</evidence>
<dbReference type="AlphaFoldDB" id="A0A315VPQ5"/>
<dbReference type="CDD" id="cd14982">
    <property type="entry name" value="7tmA_purinoceptor-like"/>
    <property type="match status" value="1"/>
</dbReference>
<feature type="domain" description="G-protein coupled receptors family 1 profile" evidence="12">
    <location>
        <begin position="188"/>
        <end position="455"/>
    </location>
</feature>
<feature type="transmembrane region" description="Helical" evidence="11">
    <location>
        <begin position="303"/>
        <end position="325"/>
    </location>
</feature>
<organism evidence="13 14">
    <name type="scientific">Gambusia affinis</name>
    <name type="common">Western mosquitofish</name>
    <name type="synonym">Heterandria affinis</name>
    <dbReference type="NCBI Taxonomy" id="33528"/>
    <lineage>
        <taxon>Eukaryota</taxon>
        <taxon>Metazoa</taxon>
        <taxon>Chordata</taxon>
        <taxon>Craniata</taxon>
        <taxon>Vertebrata</taxon>
        <taxon>Euteleostomi</taxon>
        <taxon>Actinopterygii</taxon>
        <taxon>Neopterygii</taxon>
        <taxon>Teleostei</taxon>
        <taxon>Neoteleostei</taxon>
        <taxon>Acanthomorphata</taxon>
        <taxon>Ovalentaria</taxon>
        <taxon>Atherinomorphae</taxon>
        <taxon>Cyprinodontiformes</taxon>
        <taxon>Poeciliidae</taxon>
        <taxon>Poeciliinae</taxon>
        <taxon>Gambusia</taxon>
    </lineage>
</organism>
<keyword evidence="2" id="KW-1003">Cell membrane</keyword>
<dbReference type="InterPro" id="IPR017452">
    <property type="entry name" value="GPCR_Rhodpsn_7TM"/>
</dbReference>
<keyword evidence="6 11" id="KW-0472">Membrane</keyword>
<feature type="transmembrane region" description="Helical" evidence="11">
    <location>
        <begin position="401"/>
        <end position="419"/>
    </location>
</feature>
<evidence type="ECO:0000256" key="2">
    <source>
        <dbReference type="ARBA" id="ARBA00022475"/>
    </source>
</evidence>
<feature type="transmembrane region" description="Helical" evidence="11">
    <location>
        <begin position="215"/>
        <end position="234"/>
    </location>
</feature>
<evidence type="ECO:0000256" key="1">
    <source>
        <dbReference type="ARBA" id="ARBA00004651"/>
    </source>
</evidence>
<sequence>MVEYAVIGVRRKTHVVKEVMHAARLVSRKKAPKGRTTLKYLKRQRGALKSDVAHEQDAGVHVEEQNGGSKAAVQQVNGNRSGCVVDDAKWQAEAEKEVGCCQVLQNQVLLGFRNDPSDGCSASASLLLRQVKIYLGSRYSDSLRIMADLEGVNSSGTGQNKTCDSVETSNHPFLILIYCLLFLVGFSLNSLTWWFHYRGAHGQASKSWMIYLKHLTAADFLLCISLPLRIIHYARSSFTIHLLYCSVGAPLLFLNMSASILFMSYIAANRFILLSKHVLLHRYVKIFYSSGTHFLMSSKASHIISMTSWVVLLTMITPYSILVLINHTSQPSHHGTCDHLIKEIIRPLYIASHAGAFIIFLSGLFSLVFFYYSASRRVLQVQQAQLASSNSKKLVKSRRNMLVLVSVFCFCFVPYYIVRIPYIRLQGHCSVVLYYVKEVTVLLSVFNITLDPLIYVFLCKDFRAQLNLNQIFCIKGNRNSSSSEAGDSDNQMNTISTSVAPRAQ</sequence>
<feature type="transmembrane region" description="Helical" evidence="11">
    <location>
        <begin position="439"/>
        <end position="458"/>
    </location>
</feature>
<name>A0A315VPQ5_GAMAF</name>
<protein>
    <recommendedName>
        <fullName evidence="12">G-protein coupled receptors family 1 profile domain-containing protein</fullName>
    </recommendedName>
</protein>
<keyword evidence="7 9" id="KW-0675">Receptor</keyword>
<evidence type="ECO:0000313" key="14">
    <source>
        <dbReference type="Proteomes" id="UP000250572"/>
    </source>
</evidence>
<dbReference type="GO" id="GO:0045028">
    <property type="term" value="F:G protein-coupled purinergic nucleotide receptor activity"/>
    <property type="evidence" value="ECO:0007669"/>
    <property type="project" value="TreeGrafter"/>
</dbReference>
<comment type="subcellular location">
    <subcellularLocation>
        <location evidence="1">Cell membrane</location>
        <topology evidence="1">Multi-pass membrane protein</topology>
    </subcellularLocation>
</comment>
<dbReference type="Pfam" id="PF00001">
    <property type="entry name" value="7tm_1"/>
    <property type="match status" value="1"/>
</dbReference>
<dbReference type="EMBL" id="NHOQ01001250">
    <property type="protein sequence ID" value="PWA25561.1"/>
    <property type="molecule type" value="Genomic_DNA"/>
</dbReference>
<dbReference type="PROSITE" id="PS00237">
    <property type="entry name" value="G_PROTEIN_RECEP_F1_1"/>
    <property type="match status" value="1"/>
</dbReference>
<feature type="transmembrane region" description="Helical" evidence="11">
    <location>
        <begin position="348"/>
        <end position="372"/>
    </location>
</feature>
<dbReference type="SUPFAM" id="SSF81321">
    <property type="entry name" value="Family A G protein-coupled receptor-like"/>
    <property type="match status" value="1"/>
</dbReference>
<comment type="similarity">
    <text evidence="9">Belongs to the G-protein coupled receptor 1 family.</text>
</comment>
<keyword evidence="8 9" id="KW-0807">Transducer</keyword>
<dbReference type="PANTHER" id="PTHR24233:SF11">
    <property type="entry name" value="P2Y PURINOCEPTOR 14-LIKE"/>
    <property type="match status" value="1"/>
</dbReference>